<evidence type="ECO:0000256" key="2">
    <source>
        <dbReference type="SAM" id="Phobius"/>
    </source>
</evidence>
<dbReference type="Proteomes" id="UP001371305">
    <property type="component" value="Unassembled WGS sequence"/>
</dbReference>
<keyword evidence="2" id="KW-1133">Transmembrane helix</keyword>
<dbReference type="EMBL" id="JBBUKT010000005">
    <property type="protein sequence ID" value="MEK7951683.1"/>
    <property type="molecule type" value="Genomic_DNA"/>
</dbReference>
<evidence type="ECO:0000313" key="4">
    <source>
        <dbReference type="Proteomes" id="UP001371305"/>
    </source>
</evidence>
<organism evidence="3 4">
    <name type="scientific">Luteolibacter soli</name>
    <dbReference type="NCBI Taxonomy" id="3135280"/>
    <lineage>
        <taxon>Bacteria</taxon>
        <taxon>Pseudomonadati</taxon>
        <taxon>Verrucomicrobiota</taxon>
        <taxon>Verrucomicrobiia</taxon>
        <taxon>Verrucomicrobiales</taxon>
        <taxon>Verrucomicrobiaceae</taxon>
        <taxon>Luteolibacter</taxon>
    </lineage>
</organism>
<keyword evidence="2" id="KW-0812">Transmembrane</keyword>
<name>A0ABU9AVT2_9BACT</name>
<feature type="transmembrane region" description="Helical" evidence="2">
    <location>
        <begin position="99"/>
        <end position="116"/>
    </location>
</feature>
<evidence type="ECO:0000313" key="3">
    <source>
        <dbReference type="EMBL" id="MEK7951683.1"/>
    </source>
</evidence>
<feature type="transmembrane region" description="Helical" evidence="2">
    <location>
        <begin position="136"/>
        <end position="158"/>
    </location>
</feature>
<feature type="compositionally biased region" description="Basic and acidic residues" evidence="1">
    <location>
        <begin position="14"/>
        <end position="29"/>
    </location>
</feature>
<feature type="transmembrane region" description="Helical" evidence="2">
    <location>
        <begin position="47"/>
        <end position="68"/>
    </location>
</feature>
<gene>
    <name evidence="3" type="ORF">WKV53_14290</name>
</gene>
<feature type="region of interest" description="Disordered" evidence="1">
    <location>
        <begin position="1"/>
        <end position="35"/>
    </location>
</feature>
<accession>A0ABU9AVT2</accession>
<reference evidence="3 4" key="1">
    <citation type="submission" date="2024-04" db="EMBL/GenBank/DDBJ databases">
        <title>Luteolibacter sp. isolated from soil.</title>
        <authorList>
            <person name="An J."/>
        </authorList>
    </citation>
    <scope>NUCLEOTIDE SEQUENCE [LARGE SCALE GENOMIC DNA]</scope>
    <source>
        <strain evidence="3 4">Y139</strain>
    </source>
</reference>
<keyword evidence="2" id="KW-0472">Membrane</keyword>
<evidence type="ECO:0000256" key="1">
    <source>
        <dbReference type="SAM" id="MobiDB-lite"/>
    </source>
</evidence>
<comment type="caution">
    <text evidence="3">The sequence shown here is derived from an EMBL/GenBank/DDBJ whole genome shotgun (WGS) entry which is preliminary data.</text>
</comment>
<feature type="transmembrane region" description="Helical" evidence="2">
    <location>
        <begin position="74"/>
        <end position="92"/>
    </location>
</feature>
<proteinExistence type="predicted"/>
<sequence length="166" mass="18129">MMPESGNEFDGGGDVERDPYAPPKERGEESAVVPVPASGDPRVVDKVLRGVGAMCVGFLLIRALRMQVADGRDVFEMVATLGIVGMMVHGFLRGGRRWHLGIGVLMMLGLSSQVYFFSELWGRFGRMDMRVLPVAWWRWVLGCMPQVAALGCAVGLYVRGRGRSAG</sequence>
<keyword evidence="4" id="KW-1185">Reference proteome</keyword>
<dbReference type="RefSeq" id="WP_341405347.1">
    <property type="nucleotide sequence ID" value="NZ_JBBUKT010000005.1"/>
</dbReference>
<protein>
    <submittedName>
        <fullName evidence="3">Uncharacterized protein</fullName>
    </submittedName>
</protein>